<dbReference type="STRING" id="1420851.AU255_15485"/>
<dbReference type="RefSeq" id="WP_080523859.1">
    <property type="nucleotide sequence ID" value="NZ_LPUF01000003.1"/>
</dbReference>
<accession>A0A1V8M239</accession>
<evidence type="ECO:0000313" key="1">
    <source>
        <dbReference type="EMBL" id="OQK15624.1"/>
    </source>
</evidence>
<evidence type="ECO:0000313" key="2">
    <source>
        <dbReference type="Proteomes" id="UP000191980"/>
    </source>
</evidence>
<proteinExistence type="predicted"/>
<dbReference type="OrthoDB" id="7862241at2"/>
<gene>
    <name evidence="1" type="ORF">AU255_15485</name>
</gene>
<reference evidence="1 2" key="1">
    <citation type="submission" date="2015-12" db="EMBL/GenBank/DDBJ databases">
        <authorList>
            <person name="Shamseldin A."/>
            <person name="Moawad H."/>
            <person name="Abd El-Rahim W.M."/>
            <person name="Sadowsky M.J."/>
        </authorList>
    </citation>
    <scope>NUCLEOTIDE SEQUENCE [LARGE SCALE GENOMIC DNA]</scope>
    <source>
        <strain evidence="1 2">WF1</strain>
    </source>
</reference>
<sequence>MTTADTITQWSLNNPLSPEQVDCVTTVMLKILDGKCKMKAEEKDRMLLLYDQVKTQQGKLMGEEMHQLINHARNNLTDDIKDVIYEKRVLAETTLSRPVMKAFKAMIRQRGLFNNEALPLKTISIPD</sequence>
<protein>
    <submittedName>
        <fullName evidence="1">Uncharacterized protein</fullName>
    </submittedName>
</protein>
<name>A0A1V8M239_9GAMM</name>
<dbReference type="Proteomes" id="UP000191980">
    <property type="component" value="Unassembled WGS sequence"/>
</dbReference>
<dbReference type="AlphaFoldDB" id="A0A1V8M239"/>
<comment type="caution">
    <text evidence="1">The sequence shown here is derived from an EMBL/GenBank/DDBJ whole genome shotgun (WGS) entry which is preliminary data.</text>
</comment>
<dbReference type="EMBL" id="LPUF01000003">
    <property type="protein sequence ID" value="OQK15624.1"/>
    <property type="molecule type" value="Genomic_DNA"/>
</dbReference>
<organism evidence="1 2">
    <name type="scientific">Methyloprofundus sedimenti</name>
    <dbReference type="NCBI Taxonomy" id="1420851"/>
    <lineage>
        <taxon>Bacteria</taxon>
        <taxon>Pseudomonadati</taxon>
        <taxon>Pseudomonadota</taxon>
        <taxon>Gammaproteobacteria</taxon>
        <taxon>Methylococcales</taxon>
        <taxon>Methylococcaceae</taxon>
        <taxon>Methyloprofundus</taxon>
    </lineage>
</organism>
<keyword evidence="2" id="KW-1185">Reference proteome</keyword>